<reference evidence="2 3" key="1">
    <citation type="submission" date="2018-12" db="EMBL/GenBank/DDBJ databases">
        <authorList>
            <consortium name="Pathogen Informatics"/>
        </authorList>
    </citation>
    <scope>NUCLEOTIDE SEQUENCE [LARGE SCALE GENOMIC DNA]</scope>
    <source>
        <strain evidence="2 3">NCTC12967</strain>
    </source>
</reference>
<evidence type="ECO:0000313" key="3">
    <source>
        <dbReference type="Proteomes" id="UP000273044"/>
    </source>
</evidence>
<dbReference type="EMBL" id="CP072385">
    <property type="protein sequence ID" value="QUC11653.1"/>
    <property type="molecule type" value="Genomic_DNA"/>
</dbReference>
<dbReference type="OrthoDB" id="839391at2"/>
<organism evidence="2 3">
    <name type="scientific">Arachnia propionica</name>
    <dbReference type="NCBI Taxonomy" id="1750"/>
    <lineage>
        <taxon>Bacteria</taxon>
        <taxon>Bacillati</taxon>
        <taxon>Actinomycetota</taxon>
        <taxon>Actinomycetes</taxon>
        <taxon>Propionibacteriales</taxon>
        <taxon>Propionibacteriaceae</taxon>
        <taxon>Arachnia</taxon>
    </lineage>
</organism>
<dbReference type="Proteomes" id="UP000273044">
    <property type="component" value="Chromosome"/>
</dbReference>
<evidence type="ECO:0000313" key="2">
    <source>
        <dbReference type="EMBL" id="VEH71213.1"/>
    </source>
</evidence>
<dbReference type="GeneID" id="64407958"/>
<dbReference type="RefSeq" id="WP_081490323.1">
    <property type="nucleotide sequence ID" value="NZ_CAUVFS010000010.1"/>
</dbReference>
<accession>A0A3N4D379</accession>
<name>A0A3N4D379_9ACTN</name>
<dbReference type="Proteomes" id="UP000677180">
    <property type="component" value="Chromosome"/>
</dbReference>
<dbReference type="EMBL" id="LR134406">
    <property type="protein sequence ID" value="VEH71213.1"/>
    <property type="molecule type" value="Genomic_DNA"/>
</dbReference>
<gene>
    <name evidence="1" type="ORF">J5A53_02835</name>
    <name evidence="2" type="ORF">NCTC12967_02531</name>
</gene>
<protein>
    <submittedName>
        <fullName evidence="2">Uncharacterized protein</fullName>
    </submittedName>
</protein>
<proteinExistence type="predicted"/>
<evidence type="ECO:0000313" key="1">
    <source>
        <dbReference type="EMBL" id="QUC11653.1"/>
    </source>
</evidence>
<dbReference type="AlphaFoldDB" id="A0A3N4D379"/>
<sequence>MPMIEISCPICDTTTKTLPRYPRRVCGTCAAKASDESGRALEFFNTSIGGGFIAYYADSHQTETHPGHLCFIDGIRCYADEARFGGIVIQTLTDQPE</sequence>
<reference evidence="1" key="2">
    <citation type="submission" date="2021-03" db="EMBL/GenBank/DDBJ databases">
        <title>Human Oral Microbial Genomes.</title>
        <authorList>
            <person name="Johnston C.D."/>
            <person name="Chen T."/>
            <person name="Dewhirst F.E."/>
        </authorList>
    </citation>
    <scope>NUCLEOTIDE SEQUENCE</scope>
    <source>
        <strain evidence="1">F0714</strain>
    </source>
</reference>
<keyword evidence="3" id="KW-1185">Reference proteome</keyword>